<proteinExistence type="predicted"/>
<accession>A0A2T1HQ01</accession>
<organism evidence="1 2">
    <name type="scientific">Alsobacter soli</name>
    <dbReference type="NCBI Taxonomy" id="2109933"/>
    <lineage>
        <taxon>Bacteria</taxon>
        <taxon>Pseudomonadati</taxon>
        <taxon>Pseudomonadota</taxon>
        <taxon>Alphaproteobacteria</taxon>
        <taxon>Hyphomicrobiales</taxon>
        <taxon>Alsobacteraceae</taxon>
        <taxon>Alsobacter</taxon>
    </lineage>
</organism>
<dbReference type="AlphaFoldDB" id="A0A2T1HQ01"/>
<name>A0A2T1HQ01_9HYPH</name>
<keyword evidence="2" id="KW-1185">Reference proteome</keyword>
<gene>
    <name evidence="1" type="ORF">SLNSH_17560</name>
</gene>
<evidence type="ECO:0000313" key="1">
    <source>
        <dbReference type="EMBL" id="PSC03748.1"/>
    </source>
</evidence>
<reference evidence="2" key="1">
    <citation type="submission" date="2018-03" db="EMBL/GenBank/DDBJ databases">
        <authorList>
            <person name="Sun L."/>
            <person name="Liu H."/>
            <person name="Chen W."/>
            <person name="Huang K."/>
            <person name="Liu W."/>
            <person name="Gao X."/>
        </authorList>
    </citation>
    <scope>NUCLEOTIDE SEQUENCE [LARGE SCALE GENOMIC DNA]</scope>
    <source>
        <strain evidence="2">SH9</strain>
    </source>
</reference>
<dbReference type="Proteomes" id="UP000239772">
    <property type="component" value="Unassembled WGS sequence"/>
</dbReference>
<sequence>MLAEWAATIAVCDRELEPYAMKPDHWFSGQRDCSLDETVGYILHVRDTLAHLTESVLEGRI</sequence>
<evidence type="ECO:0000313" key="2">
    <source>
        <dbReference type="Proteomes" id="UP000239772"/>
    </source>
</evidence>
<protein>
    <submittedName>
        <fullName evidence="1">Uncharacterized protein</fullName>
    </submittedName>
</protein>
<dbReference type="EMBL" id="PVZS01000021">
    <property type="protein sequence ID" value="PSC03748.1"/>
    <property type="molecule type" value="Genomic_DNA"/>
</dbReference>
<comment type="caution">
    <text evidence="1">The sequence shown here is derived from an EMBL/GenBank/DDBJ whole genome shotgun (WGS) entry which is preliminary data.</text>
</comment>